<dbReference type="Proteomes" id="UP001139344">
    <property type="component" value="Unassembled WGS sequence"/>
</dbReference>
<comment type="caution">
    <text evidence="1">The sequence shown here is derived from an EMBL/GenBank/DDBJ whole genome shotgun (WGS) entry which is preliminary data.</text>
</comment>
<protein>
    <submittedName>
        <fullName evidence="1">Uncharacterized protein</fullName>
    </submittedName>
</protein>
<dbReference type="AlphaFoldDB" id="A0A9X2A576"/>
<evidence type="ECO:0000313" key="1">
    <source>
        <dbReference type="EMBL" id="MCG9970995.1"/>
    </source>
</evidence>
<accession>A0A9X2A576</accession>
<sequence>MNHLISNPSGIDVAIKDMQADLYDGLSDHFTSIEGFGRVYKFPQDDSFIPKRYDVNVKDYESVYLDDTKGCSFFFIDGDDHDTEDGIVYTAPVKIVFWMDLSKLDDSHRADAEAHRLAAMFLKEVPLEFTYEGLEKGIDTVFKGFNTKDIQKDDLQPWHLFALKIKLSYYLTQKC</sequence>
<reference evidence="1" key="1">
    <citation type="submission" date="2021-12" db="EMBL/GenBank/DDBJ databases">
        <title>Description of Gramella crocea sp. nov., a new bacterium isolated from activated sludge.</title>
        <authorList>
            <person name="Zhang X."/>
        </authorList>
    </citation>
    <scope>NUCLEOTIDE SEQUENCE</scope>
    <source>
        <strain evidence="1">YB25</strain>
    </source>
</reference>
<dbReference type="RefSeq" id="WP_240096862.1">
    <property type="nucleotide sequence ID" value="NZ_JAJSON010000014.1"/>
</dbReference>
<evidence type="ECO:0000313" key="2">
    <source>
        <dbReference type="Proteomes" id="UP001139344"/>
    </source>
</evidence>
<organism evidence="1 2">
    <name type="scientific">Christiangramia crocea</name>
    <dbReference type="NCBI Taxonomy" id="2904124"/>
    <lineage>
        <taxon>Bacteria</taxon>
        <taxon>Pseudomonadati</taxon>
        <taxon>Bacteroidota</taxon>
        <taxon>Flavobacteriia</taxon>
        <taxon>Flavobacteriales</taxon>
        <taxon>Flavobacteriaceae</taxon>
        <taxon>Christiangramia</taxon>
    </lineage>
</organism>
<dbReference type="EMBL" id="JAJSON010000014">
    <property type="protein sequence ID" value="MCG9970995.1"/>
    <property type="molecule type" value="Genomic_DNA"/>
</dbReference>
<proteinExistence type="predicted"/>
<keyword evidence="2" id="KW-1185">Reference proteome</keyword>
<name>A0A9X2A576_9FLAO</name>
<gene>
    <name evidence="1" type="ORF">LU635_05040</name>
</gene>